<protein>
    <submittedName>
        <fullName evidence="2">Uncharacterized protein</fullName>
    </submittedName>
</protein>
<gene>
    <name evidence="2" type="ORF">KIN20_034857</name>
</gene>
<proteinExistence type="predicted"/>
<comment type="caution">
    <text evidence="2">The sequence shown here is derived from an EMBL/GenBank/DDBJ whole genome shotgun (WGS) entry which is preliminary data.</text>
</comment>
<keyword evidence="3" id="KW-1185">Reference proteome</keyword>
<organism evidence="2 3">
    <name type="scientific">Parelaphostrongylus tenuis</name>
    <name type="common">Meningeal worm</name>
    <dbReference type="NCBI Taxonomy" id="148309"/>
    <lineage>
        <taxon>Eukaryota</taxon>
        <taxon>Metazoa</taxon>
        <taxon>Ecdysozoa</taxon>
        <taxon>Nematoda</taxon>
        <taxon>Chromadorea</taxon>
        <taxon>Rhabditida</taxon>
        <taxon>Rhabditina</taxon>
        <taxon>Rhabditomorpha</taxon>
        <taxon>Strongyloidea</taxon>
        <taxon>Metastrongylidae</taxon>
        <taxon>Parelaphostrongylus</taxon>
    </lineage>
</organism>
<feature type="region of interest" description="Disordered" evidence="1">
    <location>
        <begin position="1"/>
        <end position="37"/>
    </location>
</feature>
<evidence type="ECO:0000256" key="1">
    <source>
        <dbReference type="SAM" id="MobiDB-lite"/>
    </source>
</evidence>
<dbReference type="EMBL" id="JAHQIW010007165">
    <property type="protein sequence ID" value="KAJ1372654.1"/>
    <property type="molecule type" value="Genomic_DNA"/>
</dbReference>
<evidence type="ECO:0000313" key="2">
    <source>
        <dbReference type="EMBL" id="KAJ1372654.1"/>
    </source>
</evidence>
<name>A0AAD5RAN8_PARTN</name>
<sequence>MPSLQSCETRVRETEGIEDRSRKSRPNYLAYSGQHSEDPLINSTKLGAFAALNDSENSGPLSGASETLSGIS</sequence>
<reference evidence="2" key="1">
    <citation type="submission" date="2021-06" db="EMBL/GenBank/DDBJ databases">
        <title>Parelaphostrongylus tenuis whole genome reference sequence.</title>
        <authorList>
            <person name="Garwood T.J."/>
            <person name="Larsen P.A."/>
            <person name="Fountain-Jones N.M."/>
            <person name="Garbe J.R."/>
            <person name="Macchietto M.G."/>
            <person name="Kania S.A."/>
            <person name="Gerhold R.W."/>
            <person name="Richards J.E."/>
            <person name="Wolf T.M."/>
        </authorList>
    </citation>
    <scope>NUCLEOTIDE SEQUENCE</scope>
    <source>
        <strain evidence="2">MNPRO001-30</strain>
        <tissue evidence="2">Meninges</tissue>
    </source>
</reference>
<dbReference type="AlphaFoldDB" id="A0AAD5RAN8"/>
<feature type="compositionally biased region" description="Basic and acidic residues" evidence="1">
    <location>
        <begin position="9"/>
        <end position="21"/>
    </location>
</feature>
<evidence type="ECO:0000313" key="3">
    <source>
        <dbReference type="Proteomes" id="UP001196413"/>
    </source>
</evidence>
<accession>A0AAD5RAN8</accession>
<dbReference type="Proteomes" id="UP001196413">
    <property type="component" value="Unassembled WGS sequence"/>
</dbReference>